<reference evidence="1 2" key="1">
    <citation type="submission" date="2019-07" db="EMBL/GenBank/DDBJ databases">
        <title>Genomics analysis of Aphanomyces spp. identifies a new class of oomycete effector associated with host adaptation.</title>
        <authorList>
            <person name="Gaulin E."/>
        </authorList>
    </citation>
    <scope>NUCLEOTIDE SEQUENCE [LARGE SCALE GENOMIC DNA]</scope>
    <source>
        <strain evidence="1 2">ATCC 201684</strain>
    </source>
</reference>
<proteinExistence type="predicted"/>
<name>A0A6G0XSL5_9STRA</name>
<organism evidence="1 2">
    <name type="scientific">Aphanomyces euteiches</name>
    <dbReference type="NCBI Taxonomy" id="100861"/>
    <lineage>
        <taxon>Eukaryota</taxon>
        <taxon>Sar</taxon>
        <taxon>Stramenopiles</taxon>
        <taxon>Oomycota</taxon>
        <taxon>Saprolegniomycetes</taxon>
        <taxon>Saprolegniales</taxon>
        <taxon>Verrucalvaceae</taxon>
        <taxon>Aphanomyces</taxon>
    </lineage>
</organism>
<dbReference type="GO" id="GO:0005634">
    <property type="term" value="C:nucleus"/>
    <property type="evidence" value="ECO:0007669"/>
    <property type="project" value="TreeGrafter"/>
</dbReference>
<dbReference type="AlphaFoldDB" id="A0A6G0XSL5"/>
<sequence length="94" mass="10412">MTVVADWKSAVMAIVSQFNPKDVFNCDETGLFWRGLPTKSLTMRGEECKGGEKAKERVSVLLTSSVIGEKLPLLVINKAFMPRVFKKTLPLGIL</sequence>
<accession>A0A6G0XSL5</accession>
<dbReference type="GO" id="GO:0003677">
    <property type="term" value="F:DNA binding"/>
    <property type="evidence" value="ECO:0007669"/>
    <property type="project" value="TreeGrafter"/>
</dbReference>
<evidence type="ECO:0000313" key="1">
    <source>
        <dbReference type="EMBL" id="KAF0743399.1"/>
    </source>
</evidence>
<comment type="caution">
    <text evidence="1">The sequence shown here is derived from an EMBL/GenBank/DDBJ whole genome shotgun (WGS) entry which is preliminary data.</text>
</comment>
<evidence type="ECO:0000313" key="2">
    <source>
        <dbReference type="Proteomes" id="UP000481153"/>
    </source>
</evidence>
<dbReference type="VEuPathDB" id="FungiDB:AeMF1_002751"/>
<dbReference type="Proteomes" id="UP000481153">
    <property type="component" value="Unassembled WGS sequence"/>
</dbReference>
<keyword evidence="2" id="KW-1185">Reference proteome</keyword>
<dbReference type="InterPro" id="IPR050863">
    <property type="entry name" value="CenT-Element_Derived"/>
</dbReference>
<protein>
    <recommendedName>
        <fullName evidence="3">DDE-1 domain-containing protein</fullName>
    </recommendedName>
</protein>
<evidence type="ECO:0008006" key="3">
    <source>
        <dbReference type="Google" id="ProtNLM"/>
    </source>
</evidence>
<gene>
    <name evidence="1" type="ORF">Ae201684_001872</name>
</gene>
<dbReference type="EMBL" id="VJMJ01000017">
    <property type="protein sequence ID" value="KAF0743399.1"/>
    <property type="molecule type" value="Genomic_DNA"/>
</dbReference>
<dbReference type="PANTHER" id="PTHR19303">
    <property type="entry name" value="TRANSPOSON"/>
    <property type="match status" value="1"/>
</dbReference>
<dbReference type="PANTHER" id="PTHR19303:SF73">
    <property type="entry name" value="PROTEIN PDC2"/>
    <property type="match status" value="1"/>
</dbReference>